<reference evidence="1 2" key="1">
    <citation type="submission" date="2020-08" db="EMBL/GenBank/DDBJ databases">
        <title>Sequencing the genomes of 1000 actinobacteria strains.</title>
        <authorList>
            <person name="Klenk H.-P."/>
        </authorList>
    </citation>
    <scope>NUCLEOTIDE SEQUENCE [LARGE SCALE GENOMIC DNA]</scope>
    <source>
        <strain evidence="1 2">DSM 44551</strain>
    </source>
</reference>
<protein>
    <submittedName>
        <fullName evidence="1">Enamine deaminase RidA (YjgF/YER057c/UK114 family)</fullName>
    </submittedName>
</protein>
<accession>A0A7W8VBN3</accession>
<comment type="caution">
    <text evidence="1">The sequence shown here is derived from an EMBL/GenBank/DDBJ whole genome shotgun (WGS) entry which is preliminary data.</text>
</comment>
<dbReference type="CDD" id="cd00448">
    <property type="entry name" value="YjgF_YER057c_UK114_family"/>
    <property type="match status" value="1"/>
</dbReference>
<dbReference type="EMBL" id="JACHDB010000001">
    <property type="protein sequence ID" value="MBB5430317.1"/>
    <property type="molecule type" value="Genomic_DNA"/>
</dbReference>
<sequence length="133" mass="13932">MSPHIEMIRKDDRLTDQIDYAYAAVATGRTVFTAGACPLDLDGSTVAPGDFEAQARRCMANLATALDAAGAALTDVVKYTVYVASSDQADLVRAWDVVRAAFGDHDAPATLLGVAVLGYDDQLVEVEAVAAPA</sequence>
<evidence type="ECO:0000313" key="1">
    <source>
        <dbReference type="EMBL" id="MBB5430317.1"/>
    </source>
</evidence>
<dbReference type="Pfam" id="PF01042">
    <property type="entry name" value="Ribonuc_L-PSP"/>
    <property type="match status" value="1"/>
</dbReference>
<name>A0A7W8VBN3_9ACTN</name>
<proteinExistence type="predicted"/>
<dbReference type="RefSeq" id="WP_184388103.1">
    <property type="nucleotide sequence ID" value="NZ_BAAAJD010000174.1"/>
</dbReference>
<keyword evidence="2" id="KW-1185">Reference proteome</keyword>
<evidence type="ECO:0000313" key="2">
    <source>
        <dbReference type="Proteomes" id="UP000572635"/>
    </source>
</evidence>
<dbReference type="SUPFAM" id="SSF55298">
    <property type="entry name" value="YjgF-like"/>
    <property type="match status" value="1"/>
</dbReference>
<dbReference type="Proteomes" id="UP000572635">
    <property type="component" value="Unassembled WGS sequence"/>
</dbReference>
<dbReference type="InterPro" id="IPR035959">
    <property type="entry name" value="RutC-like_sf"/>
</dbReference>
<dbReference type="Gene3D" id="3.30.1330.40">
    <property type="entry name" value="RutC-like"/>
    <property type="match status" value="1"/>
</dbReference>
<gene>
    <name evidence="1" type="ORF">HDA36_000401</name>
</gene>
<dbReference type="InterPro" id="IPR006175">
    <property type="entry name" value="YjgF/YER057c/UK114"/>
</dbReference>
<organism evidence="1 2">
    <name type="scientific">Nocardiopsis composta</name>
    <dbReference type="NCBI Taxonomy" id="157465"/>
    <lineage>
        <taxon>Bacteria</taxon>
        <taxon>Bacillati</taxon>
        <taxon>Actinomycetota</taxon>
        <taxon>Actinomycetes</taxon>
        <taxon>Streptosporangiales</taxon>
        <taxon>Nocardiopsidaceae</taxon>
        <taxon>Nocardiopsis</taxon>
    </lineage>
</organism>
<dbReference type="AlphaFoldDB" id="A0A7W8VBN3"/>
<dbReference type="PANTHER" id="PTHR43857:SF1">
    <property type="entry name" value="YJGH FAMILY PROTEIN"/>
    <property type="match status" value="1"/>
</dbReference>
<dbReference type="PANTHER" id="PTHR43857">
    <property type="entry name" value="BLR7761 PROTEIN"/>
    <property type="match status" value="1"/>
</dbReference>